<proteinExistence type="predicted"/>
<dbReference type="RefSeq" id="XP_013895714.1">
    <property type="nucleotide sequence ID" value="XM_014040260.1"/>
</dbReference>
<reference evidence="1 2" key="1">
    <citation type="journal article" date="2013" name="BMC Genomics">
        <title>Reconstruction of the lipid metabolism for the microalga Monoraphidium neglectum from its genome sequence reveals characteristics suitable for biofuel production.</title>
        <authorList>
            <person name="Bogen C."/>
            <person name="Al-Dilaimi A."/>
            <person name="Albersmeier A."/>
            <person name="Wichmann J."/>
            <person name="Grundmann M."/>
            <person name="Rupp O."/>
            <person name="Lauersen K.J."/>
            <person name="Blifernez-Klassen O."/>
            <person name="Kalinowski J."/>
            <person name="Goesmann A."/>
            <person name="Mussgnug J.H."/>
            <person name="Kruse O."/>
        </authorList>
    </citation>
    <scope>NUCLEOTIDE SEQUENCE [LARGE SCALE GENOMIC DNA]</scope>
    <source>
        <strain evidence="1 2">SAG 48.87</strain>
    </source>
</reference>
<dbReference type="GeneID" id="25728513"/>
<keyword evidence="2" id="KW-1185">Reference proteome</keyword>
<evidence type="ECO:0000313" key="2">
    <source>
        <dbReference type="Proteomes" id="UP000054498"/>
    </source>
</evidence>
<sequence length="196" mass="19315">MVSGAALAAPPRHPFVLAALEDLPRHNHRYGGPGLTSLMSSGDVFLARQLAKWVGDAAAGSAGDAEGGGSAAGKQAQVYTIPPSLFQSECPGRALFSHGPGSGTPEAAGGCIGGACSGARAGPGAAALGAAAAPEPRLGGDWLHWDAALGLWLAANAGWAAALMLVSFAAGVGAAQCGPALSGLWPAQGQRRDRTD</sequence>
<dbReference type="KEGG" id="mng:MNEG_11268"/>
<dbReference type="AlphaFoldDB" id="A0A0D2LZ92"/>
<organism evidence="1 2">
    <name type="scientific">Monoraphidium neglectum</name>
    <dbReference type="NCBI Taxonomy" id="145388"/>
    <lineage>
        <taxon>Eukaryota</taxon>
        <taxon>Viridiplantae</taxon>
        <taxon>Chlorophyta</taxon>
        <taxon>core chlorophytes</taxon>
        <taxon>Chlorophyceae</taxon>
        <taxon>CS clade</taxon>
        <taxon>Sphaeropleales</taxon>
        <taxon>Selenastraceae</taxon>
        <taxon>Monoraphidium</taxon>
    </lineage>
</organism>
<evidence type="ECO:0000313" key="1">
    <source>
        <dbReference type="EMBL" id="KIY96694.1"/>
    </source>
</evidence>
<protein>
    <submittedName>
        <fullName evidence="1">Uncharacterized protein</fullName>
    </submittedName>
</protein>
<dbReference type="Proteomes" id="UP000054498">
    <property type="component" value="Unassembled WGS sequence"/>
</dbReference>
<accession>A0A0D2LZ92</accession>
<dbReference type="EMBL" id="KK102884">
    <property type="protein sequence ID" value="KIY96694.1"/>
    <property type="molecule type" value="Genomic_DNA"/>
</dbReference>
<name>A0A0D2LZ92_9CHLO</name>
<gene>
    <name evidence="1" type="ORF">MNEG_11268</name>
</gene>